<comment type="caution">
    <text evidence="2">The sequence shown here is derived from an EMBL/GenBank/DDBJ whole genome shotgun (WGS) entry which is preliminary data.</text>
</comment>
<dbReference type="EMBL" id="RAHJ01000018">
    <property type="protein sequence ID" value="RJX67987.1"/>
    <property type="molecule type" value="Genomic_DNA"/>
</dbReference>
<accession>A0A419R1Z6</accession>
<evidence type="ECO:0000313" key="2">
    <source>
        <dbReference type="EMBL" id="RJX67987.1"/>
    </source>
</evidence>
<evidence type="ECO:0000313" key="3">
    <source>
        <dbReference type="Proteomes" id="UP000284322"/>
    </source>
</evidence>
<proteinExistence type="predicted"/>
<feature type="transmembrane region" description="Helical" evidence="1">
    <location>
        <begin position="88"/>
        <end position="107"/>
    </location>
</feature>
<organism evidence="2 3">
    <name type="scientific">Tsuneonella suprasediminis</name>
    <dbReference type="NCBI Taxonomy" id="2306996"/>
    <lineage>
        <taxon>Bacteria</taxon>
        <taxon>Pseudomonadati</taxon>
        <taxon>Pseudomonadota</taxon>
        <taxon>Alphaproteobacteria</taxon>
        <taxon>Sphingomonadales</taxon>
        <taxon>Erythrobacteraceae</taxon>
        <taxon>Tsuneonella</taxon>
    </lineage>
</organism>
<feature type="transmembrane region" description="Helical" evidence="1">
    <location>
        <begin position="43"/>
        <end position="68"/>
    </location>
</feature>
<feature type="transmembrane region" description="Helical" evidence="1">
    <location>
        <begin position="119"/>
        <end position="136"/>
    </location>
</feature>
<dbReference type="Proteomes" id="UP000284322">
    <property type="component" value="Unassembled WGS sequence"/>
</dbReference>
<sequence length="158" mass="16379">MTFGQALRRSLGPALIAGPVSGVATFLAIMLVVTLFGDSGAEMIIFMAIGAVFAALLGLIIGTPLSLLCSATMLRQIARNPRWARRRYWIAVGAPVGIVVVSIFWALSAEGSDSTVGSFVAVAAFGAFAGGCAAWANRAMLKSAIAQLTRGIDTDIFA</sequence>
<dbReference type="AlphaFoldDB" id="A0A419R1Z6"/>
<protein>
    <submittedName>
        <fullName evidence="2">Uncharacterized protein</fullName>
    </submittedName>
</protein>
<keyword evidence="1" id="KW-1133">Transmembrane helix</keyword>
<gene>
    <name evidence="2" type="ORF">D6858_08580</name>
</gene>
<reference evidence="2 3" key="1">
    <citation type="submission" date="2018-09" db="EMBL/GenBank/DDBJ databases">
        <title>Altererythrobacter sp.Ery1 and Ery12, the genome sequencing of novel strains in genus Alterythrobacter.</title>
        <authorList>
            <person name="Cheng H."/>
            <person name="Wu Y.-H."/>
            <person name="Fang C."/>
            <person name="Xu X.-W."/>
        </authorList>
    </citation>
    <scope>NUCLEOTIDE SEQUENCE [LARGE SCALE GENOMIC DNA]</scope>
    <source>
        <strain evidence="2 3">Ery12</strain>
    </source>
</reference>
<feature type="transmembrane region" description="Helical" evidence="1">
    <location>
        <begin position="12"/>
        <end position="37"/>
    </location>
</feature>
<name>A0A419R1Z6_9SPHN</name>
<keyword evidence="1" id="KW-0472">Membrane</keyword>
<keyword evidence="1" id="KW-0812">Transmembrane</keyword>
<evidence type="ECO:0000256" key="1">
    <source>
        <dbReference type="SAM" id="Phobius"/>
    </source>
</evidence>
<keyword evidence="3" id="KW-1185">Reference proteome</keyword>